<evidence type="ECO:0000313" key="2">
    <source>
        <dbReference type="EMBL" id="USW52744.1"/>
    </source>
</evidence>
<dbReference type="AlphaFoldDB" id="A0A9Q9ANX2"/>
<organism evidence="2 3">
    <name type="scientific">Septoria linicola</name>
    <dbReference type="NCBI Taxonomy" id="215465"/>
    <lineage>
        <taxon>Eukaryota</taxon>
        <taxon>Fungi</taxon>
        <taxon>Dikarya</taxon>
        <taxon>Ascomycota</taxon>
        <taxon>Pezizomycotina</taxon>
        <taxon>Dothideomycetes</taxon>
        <taxon>Dothideomycetidae</taxon>
        <taxon>Mycosphaerellales</taxon>
        <taxon>Mycosphaerellaceae</taxon>
        <taxon>Septoria</taxon>
    </lineage>
</organism>
<gene>
    <name evidence="2" type="ORF">Slin15195_G060630</name>
</gene>
<dbReference type="EMBL" id="CP099421">
    <property type="protein sequence ID" value="USW52744.1"/>
    <property type="molecule type" value="Genomic_DNA"/>
</dbReference>
<proteinExistence type="predicted"/>
<sequence length="244" mass="28311">MAERPNKKIKLEAGETRKEEPLPSTPDKHGGVELIDKAICIEVGRGDEQETFDLHKGFLRHYSGFFRRAIEELEEKKQKKGSIDSIELPRNWMYSPTHQLSAKNEYHSNIDTADLIQLWCFADRLEIPMLQNLVIDIIIRRFQRRELTLRCSWLDQAYHYKDGLTHLANLLAWRVANFPGAVQSKREYHMSCLAKLSHAVTLQRLQIRADFATSLELKRNFDPCVFHEHEPNVNCGSGRKGWTG</sequence>
<protein>
    <submittedName>
        <fullName evidence="2">SKP1/BTB/POZ domain superfamily protein</fullName>
    </submittedName>
</protein>
<dbReference type="SUPFAM" id="SSF54695">
    <property type="entry name" value="POZ domain"/>
    <property type="match status" value="1"/>
</dbReference>
<keyword evidence="3" id="KW-1185">Reference proteome</keyword>
<dbReference type="Gene3D" id="3.30.710.10">
    <property type="entry name" value="Potassium Channel Kv1.1, Chain A"/>
    <property type="match status" value="1"/>
</dbReference>
<accession>A0A9Q9ANX2</accession>
<dbReference type="Proteomes" id="UP001056384">
    <property type="component" value="Chromosome 4"/>
</dbReference>
<dbReference type="InterPro" id="IPR011333">
    <property type="entry name" value="SKP1/BTB/POZ_sf"/>
</dbReference>
<feature type="region of interest" description="Disordered" evidence="1">
    <location>
        <begin position="1"/>
        <end position="30"/>
    </location>
</feature>
<evidence type="ECO:0000256" key="1">
    <source>
        <dbReference type="SAM" id="MobiDB-lite"/>
    </source>
</evidence>
<evidence type="ECO:0000313" key="3">
    <source>
        <dbReference type="Proteomes" id="UP001056384"/>
    </source>
</evidence>
<name>A0A9Q9ANX2_9PEZI</name>
<reference evidence="2" key="1">
    <citation type="submission" date="2022-06" db="EMBL/GenBank/DDBJ databases">
        <title>Complete genome sequences of two strains of the flax pathogen Septoria linicola.</title>
        <authorList>
            <person name="Lapalu N."/>
            <person name="Simon A."/>
            <person name="Demenou B."/>
            <person name="Paumier D."/>
            <person name="Guillot M.-P."/>
            <person name="Gout L."/>
            <person name="Valade R."/>
        </authorList>
    </citation>
    <scope>NUCLEOTIDE SEQUENCE</scope>
    <source>
        <strain evidence="2">SE15195</strain>
    </source>
</reference>